<dbReference type="AlphaFoldDB" id="A0A8B8K501"/>
<evidence type="ECO:0000259" key="1">
    <source>
        <dbReference type="PROSITE" id="PS50969"/>
    </source>
</evidence>
<dbReference type="OrthoDB" id="277011at2759"/>
<dbReference type="Pfam" id="PF03031">
    <property type="entry name" value="NIF"/>
    <property type="match status" value="1"/>
</dbReference>
<dbReference type="InterPro" id="IPR011948">
    <property type="entry name" value="Dullard_phosphatase"/>
</dbReference>
<gene>
    <name evidence="3" type="primary">LOC113852116</name>
</gene>
<organism evidence="2 3">
    <name type="scientific">Abrus precatorius</name>
    <name type="common">Indian licorice</name>
    <name type="synonym">Glycine abrus</name>
    <dbReference type="NCBI Taxonomy" id="3816"/>
    <lineage>
        <taxon>Eukaryota</taxon>
        <taxon>Viridiplantae</taxon>
        <taxon>Streptophyta</taxon>
        <taxon>Embryophyta</taxon>
        <taxon>Tracheophyta</taxon>
        <taxon>Spermatophyta</taxon>
        <taxon>Magnoliopsida</taxon>
        <taxon>eudicotyledons</taxon>
        <taxon>Gunneridae</taxon>
        <taxon>Pentapetalae</taxon>
        <taxon>rosids</taxon>
        <taxon>fabids</taxon>
        <taxon>Fabales</taxon>
        <taxon>Fabaceae</taxon>
        <taxon>Papilionoideae</taxon>
        <taxon>50 kb inversion clade</taxon>
        <taxon>NPAAA clade</taxon>
        <taxon>indigoferoid/millettioid clade</taxon>
        <taxon>Abreae</taxon>
        <taxon>Abrus</taxon>
    </lineage>
</organism>
<evidence type="ECO:0000313" key="3">
    <source>
        <dbReference type="RefSeq" id="XP_027338168.1"/>
    </source>
</evidence>
<name>A0A8B8K501_ABRPR</name>
<dbReference type="InterPro" id="IPR023214">
    <property type="entry name" value="HAD_sf"/>
</dbReference>
<dbReference type="Proteomes" id="UP000694853">
    <property type="component" value="Unplaced"/>
</dbReference>
<dbReference type="NCBIfam" id="TIGR02251">
    <property type="entry name" value="HIF-SF_euk"/>
    <property type="match status" value="1"/>
</dbReference>
<dbReference type="RefSeq" id="XP_027338168.1">
    <property type="nucleotide sequence ID" value="XM_027482367.1"/>
</dbReference>
<dbReference type="SMART" id="SM00577">
    <property type="entry name" value="CPDc"/>
    <property type="match status" value="1"/>
</dbReference>
<keyword evidence="2" id="KW-1185">Reference proteome</keyword>
<dbReference type="KEGG" id="aprc:113852116"/>
<dbReference type="GeneID" id="113852116"/>
<accession>A0A8B8K501</accession>
<proteinExistence type="predicted"/>
<dbReference type="PROSITE" id="PS50969">
    <property type="entry name" value="FCP1"/>
    <property type="match status" value="1"/>
</dbReference>
<dbReference type="PANTHER" id="PTHR12210">
    <property type="entry name" value="DULLARD PROTEIN PHOSPHATASE"/>
    <property type="match status" value="1"/>
</dbReference>
<reference evidence="2" key="1">
    <citation type="journal article" date="2019" name="Toxins">
        <title>Detection of Abrin-Like and Prepropulchellin-Like Toxin Genes and Transcripts Using Whole Genome Sequencing and Full-Length Transcript Sequencing of Abrus precatorius.</title>
        <authorList>
            <person name="Hovde B.T."/>
            <person name="Daligault H.E."/>
            <person name="Hanschen E.R."/>
            <person name="Kunde Y.A."/>
            <person name="Johnson M.B."/>
            <person name="Starkenburg S.R."/>
            <person name="Johnson S.L."/>
        </authorList>
    </citation>
    <scope>NUCLEOTIDE SEQUENCE [LARGE SCALE GENOMIC DNA]</scope>
</reference>
<reference evidence="3" key="2">
    <citation type="submission" date="2025-08" db="UniProtKB">
        <authorList>
            <consortium name="RefSeq"/>
        </authorList>
    </citation>
    <scope>IDENTIFICATION</scope>
    <source>
        <tissue evidence="3">Young leaves</tissue>
    </source>
</reference>
<dbReference type="GO" id="GO:0016791">
    <property type="term" value="F:phosphatase activity"/>
    <property type="evidence" value="ECO:0007669"/>
    <property type="project" value="InterPro"/>
</dbReference>
<dbReference type="CDD" id="cd07521">
    <property type="entry name" value="HAD_FCP1-like"/>
    <property type="match status" value="1"/>
</dbReference>
<sequence>MVSKVKRAPIKSIKNRRWRRKTPIKNVVAASSAVLASIHRRITKLFSKLARLSTTHKKTSYKILKKTASDFYSQQEQQSLDAIRRTLVFDNVNDPPLLPPSLSPRRTVFLDLDETLIHSKASPPPEHFDFVVRPVIDGEVMDFYVLKRPGVDEFLESLAKKFEVVVFTAALKEYASMVLDRLDRNRFISHRLYRDSCRNVDGKFVKDLSEMGRDLKRVVIVDDNPNSYANQPDNAIPIRPFVDDLCDRELWKLRHFFNGSDCYDDMRDAVKHYVTVQQQFSYDHCFPSIGCQLVTNSGHPVSLYFVSGLLCSSLPPSFRKSLDRPICHVSQTHFIYVPAAVSIGSPVQTPSLIKVKA</sequence>
<dbReference type="InterPro" id="IPR050365">
    <property type="entry name" value="TIM50"/>
</dbReference>
<feature type="domain" description="FCP1 homology" evidence="1">
    <location>
        <begin position="101"/>
        <end position="260"/>
    </location>
</feature>
<dbReference type="InterPro" id="IPR004274">
    <property type="entry name" value="FCP1_dom"/>
</dbReference>
<dbReference type="SUPFAM" id="SSF56784">
    <property type="entry name" value="HAD-like"/>
    <property type="match status" value="1"/>
</dbReference>
<dbReference type="InterPro" id="IPR036412">
    <property type="entry name" value="HAD-like_sf"/>
</dbReference>
<protein>
    <submittedName>
        <fullName evidence="3">Probable C-terminal domain small phosphatase</fullName>
    </submittedName>
</protein>
<dbReference type="Gene3D" id="3.40.50.1000">
    <property type="entry name" value="HAD superfamily/HAD-like"/>
    <property type="match status" value="1"/>
</dbReference>
<evidence type="ECO:0000313" key="2">
    <source>
        <dbReference type="Proteomes" id="UP000694853"/>
    </source>
</evidence>
<dbReference type="FunFam" id="3.40.50.1000:FF:000093">
    <property type="entry name" value="NLI interacting factor-like phosphatase family protein"/>
    <property type="match status" value="1"/>
</dbReference>